<dbReference type="EMBL" id="CM000883">
    <property type="protein sequence ID" value="PNT63891.1"/>
    <property type="molecule type" value="Genomic_DNA"/>
</dbReference>
<evidence type="ECO:0000313" key="2">
    <source>
        <dbReference type="EMBL" id="PNT63891.1"/>
    </source>
</evidence>
<gene>
    <name evidence="2" type="ORF">BRADI_4g22035v3</name>
</gene>
<dbReference type="Gramene" id="PNT63891">
    <property type="protein sequence ID" value="PNT63891"/>
    <property type="gene ID" value="BRADI_4g22035v3"/>
</dbReference>
<reference evidence="2 3" key="1">
    <citation type="journal article" date="2010" name="Nature">
        <title>Genome sequencing and analysis of the model grass Brachypodium distachyon.</title>
        <authorList>
            <consortium name="International Brachypodium Initiative"/>
        </authorList>
    </citation>
    <scope>NUCLEOTIDE SEQUENCE [LARGE SCALE GENOMIC DNA]</scope>
    <source>
        <strain evidence="2 3">Bd21</strain>
    </source>
</reference>
<feature type="transmembrane region" description="Helical" evidence="1">
    <location>
        <begin position="99"/>
        <end position="117"/>
    </location>
</feature>
<evidence type="ECO:0000256" key="1">
    <source>
        <dbReference type="SAM" id="Phobius"/>
    </source>
</evidence>
<proteinExistence type="predicted"/>
<dbReference type="AlphaFoldDB" id="A0A2K2CPD2"/>
<sequence>MTCTSTPSQSQILNLLSLSLSSTTPSPSPLVLSPSLSLRRLLYLSLTHSLSLATGAAMESTRHAPAGRDGAAMERVELILEEGHGVVEHSGDAVNADGVALFGPASLTLLVLGLLPWRRHRRRIHEWEGREGHFYFFYFSKNYITVGRLWCPPLMGYSSGKKLVTGTNNRFLSSDVSFVEEKMNCNISQSLSFPLD</sequence>
<keyword evidence="1" id="KW-0812">Transmembrane</keyword>
<dbReference type="EnsemblPlants" id="PNT63891">
    <property type="protein sequence ID" value="PNT63891"/>
    <property type="gene ID" value="BRADI_4g22035v3"/>
</dbReference>
<reference evidence="3" key="3">
    <citation type="submission" date="2018-08" db="UniProtKB">
        <authorList>
            <consortium name="EnsemblPlants"/>
        </authorList>
    </citation>
    <scope>IDENTIFICATION</scope>
    <source>
        <strain evidence="3">cv. Bd21</strain>
    </source>
</reference>
<dbReference type="InParanoid" id="A0A2K2CPD2"/>
<accession>A0A2K2CPD2</accession>
<keyword evidence="4" id="KW-1185">Reference proteome</keyword>
<organism evidence="2">
    <name type="scientific">Brachypodium distachyon</name>
    <name type="common">Purple false brome</name>
    <name type="synonym">Trachynia distachya</name>
    <dbReference type="NCBI Taxonomy" id="15368"/>
    <lineage>
        <taxon>Eukaryota</taxon>
        <taxon>Viridiplantae</taxon>
        <taxon>Streptophyta</taxon>
        <taxon>Embryophyta</taxon>
        <taxon>Tracheophyta</taxon>
        <taxon>Spermatophyta</taxon>
        <taxon>Magnoliopsida</taxon>
        <taxon>Liliopsida</taxon>
        <taxon>Poales</taxon>
        <taxon>Poaceae</taxon>
        <taxon>BOP clade</taxon>
        <taxon>Pooideae</taxon>
        <taxon>Stipodae</taxon>
        <taxon>Brachypodieae</taxon>
        <taxon>Brachypodium</taxon>
    </lineage>
</organism>
<keyword evidence="1" id="KW-0472">Membrane</keyword>
<dbReference type="Proteomes" id="UP000008810">
    <property type="component" value="Chromosome 4"/>
</dbReference>
<keyword evidence="1" id="KW-1133">Transmembrane helix</keyword>
<evidence type="ECO:0000313" key="3">
    <source>
        <dbReference type="EnsemblPlants" id="PNT63891"/>
    </source>
</evidence>
<evidence type="ECO:0000313" key="4">
    <source>
        <dbReference type="Proteomes" id="UP000008810"/>
    </source>
</evidence>
<reference evidence="2" key="2">
    <citation type="submission" date="2017-06" db="EMBL/GenBank/DDBJ databases">
        <title>WGS assembly of Brachypodium distachyon.</title>
        <authorList>
            <consortium name="The International Brachypodium Initiative"/>
            <person name="Lucas S."/>
            <person name="Harmon-Smith M."/>
            <person name="Lail K."/>
            <person name="Tice H."/>
            <person name="Grimwood J."/>
            <person name="Bruce D."/>
            <person name="Barry K."/>
            <person name="Shu S."/>
            <person name="Lindquist E."/>
            <person name="Wang M."/>
            <person name="Pitluck S."/>
            <person name="Vogel J.P."/>
            <person name="Garvin D.F."/>
            <person name="Mockler T.C."/>
            <person name="Schmutz J."/>
            <person name="Rokhsar D."/>
            <person name="Bevan M.W."/>
        </authorList>
    </citation>
    <scope>NUCLEOTIDE SEQUENCE</scope>
    <source>
        <strain evidence="2">Bd21</strain>
    </source>
</reference>
<protein>
    <submittedName>
        <fullName evidence="2 3">Uncharacterized protein</fullName>
    </submittedName>
</protein>
<name>A0A2K2CPD2_BRADI</name>